<feature type="region of interest" description="Disordered" evidence="1">
    <location>
        <begin position="1"/>
        <end position="28"/>
    </location>
</feature>
<proteinExistence type="predicted"/>
<reference evidence="2 3" key="1">
    <citation type="submission" date="2023-09" db="EMBL/GenBank/DDBJ databases">
        <title>Nesidiocoris tenuis whole genome shotgun sequence.</title>
        <authorList>
            <person name="Shibata T."/>
            <person name="Shimoda M."/>
            <person name="Kobayashi T."/>
            <person name="Uehara T."/>
        </authorList>
    </citation>
    <scope>NUCLEOTIDE SEQUENCE [LARGE SCALE GENOMIC DNA]</scope>
    <source>
        <strain evidence="2 3">Japan</strain>
    </source>
</reference>
<accession>A0ABN7AM42</accession>
<evidence type="ECO:0000313" key="2">
    <source>
        <dbReference type="EMBL" id="BES93309.1"/>
    </source>
</evidence>
<dbReference type="EMBL" id="AP028912">
    <property type="protein sequence ID" value="BES93309.1"/>
    <property type="molecule type" value="Genomic_DNA"/>
</dbReference>
<keyword evidence="3" id="KW-1185">Reference proteome</keyword>
<sequence>MSAIADSPADKSCEPNGPGTGPMCQLGSGGGRLLKAGANKKVNIEKSRSVRTGSNSEFRGFFILFAYTILFFCRSSTPFDPFGRVGFPIEPVSDGGGGHDNRSAGSLP</sequence>
<name>A0ABN7AM42_9HEMI</name>
<dbReference type="Proteomes" id="UP001307889">
    <property type="component" value="Chromosome 4"/>
</dbReference>
<protein>
    <submittedName>
        <fullName evidence="2">Uncharacterized protein</fullName>
    </submittedName>
</protein>
<gene>
    <name evidence="2" type="ORF">NTJ_06118</name>
</gene>
<organism evidence="2 3">
    <name type="scientific">Nesidiocoris tenuis</name>
    <dbReference type="NCBI Taxonomy" id="355587"/>
    <lineage>
        <taxon>Eukaryota</taxon>
        <taxon>Metazoa</taxon>
        <taxon>Ecdysozoa</taxon>
        <taxon>Arthropoda</taxon>
        <taxon>Hexapoda</taxon>
        <taxon>Insecta</taxon>
        <taxon>Pterygota</taxon>
        <taxon>Neoptera</taxon>
        <taxon>Paraneoptera</taxon>
        <taxon>Hemiptera</taxon>
        <taxon>Heteroptera</taxon>
        <taxon>Panheteroptera</taxon>
        <taxon>Cimicomorpha</taxon>
        <taxon>Miridae</taxon>
        <taxon>Dicyphina</taxon>
        <taxon>Nesidiocoris</taxon>
    </lineage>
</organism>
<evidence type="ECO:0000313" key="3">
    <source>
        <dbReference type="Proteomes" id="UP001307889"/>
    </source>
</evidence>
<evidence type="ECO:0000256" key="1">
    <source>
        <dbReference type="SAM" id="MobiDB-lite"/>
    </source>
</evidence>